<dbReference type="Proteomes" id="UP000482800">
    <property type="component" value="Unassembled WGS sequence"/>
</dbReference>
<evidence type="ECO:0000313" key="1">
    <source>
        <dbReference type="EMBL" id="GFJ85833.1"/>
    </source>
</evidence>
<accession>A0A6V8KL59</accession>
<proteinExistence type="predicted"/>
<dbReference type="AlphaFoldDB" id="A0A6V8KL59"/>
<reference evidence="1 2" key="1">
    <citation type="submission" date="2020-03" db="EMBL/GenBank/DDBJ databases">
        <title>Whole genome shotgun sequence of Phytohabitans houttuyneae NBRC 108639.</title>
        <authorList>
            <person name="Komaki H."/>
            <person name="Tamura T."/>
        </authorList>
    </citation>
    <scope>NUCLEOTIDE SEQUENCE [LARGE SCALE GENOMIC DNA]</scope>
    <source>
        <strain evidence="1 2">NBRC 108639</strain>
    </source>
</reference>
<name>A0A6V8KL59_9ACTN</name>
<sequence length="50" mass="5401">MEMALVTVSLVLTSGTIAATALFAVLTKDGERRAAAIRVLGMLLRTQRRQ</sequence>
<reference evidence="1 2" key="2">
    <citation type="submission" date="2020-03" db="EMBL/GenBank/DDBJ databases">
        <authorList>
            <person name="Ichikawa N."/>
            <person name="Kimura A."/>
            <person name="Kitahashi Y."/>
            <person name="Uohara A."/>
        </authorList>
    </citation>
    <scope>NUCLEOTIDE SEQUENCE [LARGE SCALE GENOMIC DNA]</scope>
    <source>
        <strain evidence="1 2">NBRC 108639</strain>
    </source>
</reference>
<dbReference type="EMBL" id="BLPF01000004">
    <property type="protein sequence ID" value="GFJ85833.1"/>
    <property type="molecule type" value="Genomic_DNA"/>
</dbReference>
<gene>
    <name evidence="1" type="ORF">Phou_100130</name>
</gene>
<dbReference type="RefSeq" id="WP_218579629.1">
    <property type="nucleotide sequence ID" value="NZ_BAABGO010000002.1"/>
</dbReference>
<evidence type="ECO:0000313" key="2">
    <source>
        <dbReference type="Proteomes" id="UP000482800"/>
    </source>
</evidence>
<keyword evidence="2" id="KW-1185">Reference proteome</keyword>
<protein>
    <submittedName>
        <fullName evidence="1">Uncharacterized protein</fullName>
    </submittedName>
</protein>
<organism evidence="1 2">
    <name type="scientific">Phytohabitans houttuyneae</name>
    <dbReference type="NCBI Taxonomy" id="1076126"/>
    <lineage>
        <taxon>Bacteria</taxon>
        <taxon>Bacillati</taxon>
        <taxon>Actinomycetota</taxon>
        <taxon>Actinomycetes</taxon>
        <taxon>Micromonosporales</taxon>
        <taxon>Micromonosporaceae</taxon>
    </lineage>
</organism>
<comment type="caution">
    <text evidence="1">The sequence shown here is derived from an EMBL/GenBank/DDBJ whole genome shotgun (WGS) entry which is preliminary data.</text>
</comment>